<dbReference type="Pfam" id="PF03852">
    <property type="entry name" value="Vsr"/>
    <property type="match status" value="1"/>
</dbReference>
<evidence type="ECO:0000313" key="8">
    <source>
        <dbReference type="EMBL" id="MFC4592425.1"/>
    </source>
</evidence>
<dbReference type="EMBL" id="JBHSFN010000050">
    <property type="protein sequence ID" value="MFC4592425.1"/>
    <property type="molecule type" value="Genomic_DNA"/>
</dbReference>
<evidence type="ECO:0000256" key="4">
    <source>
        <dbReference type="ARBA" id="ARBA00022801"/>
    </source>
</evidence>
<organism evidence="8 9">
    <name type="scientific">Sphaerisporangium corydalis</name>
    <dbReference type="NCBI Taxonomy" id="1441875"/>
    <lineage>
        <taxon>Bacteria</taxon>
        <taxon>Bacillati</taxon>
        <taxon>Actinomycetota</taxon>
        <taxon>Actinomycetes</taxon>
        <taxon>Streptosporangiales</taxon>
        <taxon>Streptosporangiaceae</taxon>
        <taxon>Sphaerisporangium</taxon>
    </lineage>
</organism>
<comment type="caution">
    <text evidence="8">The sequence shown here is derived from an EMBL/GenBank/DDBJ whole genome shotgun (WGS) entry which is preliminary data.</text>
</comment>
<comment type="similarity">
    <text evidence="6">Belongs to the Vsr family.</text>
</comment>
<feature type="compositionally biased region" description="Polar residues" evidence="7">
    <location>
        <begin position="1"/>
        <end position="11"/>
    </location>
</feature>
<evidence type="ECO:0000256" key="6">
    <source>
        <dbReference type="ARBA" id="ARBA00029466"/>
    </source>
</evidence>
<gene>
    <name evidence="8" type="ORF">ACFO8L_40495</name>
</gene>
<name>A0ABV9ERX1_9ACTN</name>
<reference evidence="9" key="1">
    <citation type="journal article" date="2019" name="Int. J. Syst. Evol. Microbiol.">
        <title>The Global Catalogue of Microorganisms (GCM) 10K type strain sequencing project: providing services to taxonomists for standard genome sequencing and annotation.</title>
        <authorList>
            <consortium name="The Broad Institute Genomics Platform"/>
            <consortium name="The Broad Institute Genome Sequencing Center for Infectious Disease"/>
            <person name="Wu L."/>
            <person name="Ma J."/>
        </authorList>
    </citation>
    <scope>NUCLEOTIDE SEQUENCE [LARGE SCALE GENOMIC DNA]</scope>
    <source>
        <strain evidence="9">CCUG 49560</strain>
    </source>
</reference>
<sequence>MRQKSWASSSHARAVMKGNKSKNTIPEIRIRQVLHANGLRYRVNLRPLPNLRRTADIVFTRQRIAVFVDGCFWHGCPQHYVPSKTNRHYWDAKISRNIDRDRATSATLSNAGWTVLRFWSHEDPVDVTRKIITVVQSLSSCIEGGG</sequence>
<keyword evidence="4" id="KW-0378">Hydrolase</keyword>
<evidence type="ECO:0000313" key="9">
    <source>
        <dbReference type="Proteomes" id="UP001595891"/>
    </source>
</evidence>
<dbReference type="NCBIfam" id="TIGR00632">
    <property type="entry name" value="vsr"/>
    <property type="match status" value="1"/>
</dbReference>
<evidence type="ECO:0000256" key="1">
    <source>
        <dbReference type="ARBA" id="ARBA00022722"/>
    </source>
</evidence>
<dbReference type="GO" id="GO:0004519">
    <property type="term" value="F:endonuclease activity"/>
    <property type="evidence" value="ECO:0007669"/>
    <property type="project" value="UniProtKB-KW"/>
</dbReference>
<evidence type="ECO:0000256" key="2">
    <source>
        <dbReference type="ARBA" id="ARBA00022759"/>
    </source>
</evidence>
<dbReference type="RefSeq" id="WP_262850157.1">
    <property type="nucleotide sequence ID" value="NZ_JANZYP010000097.1"/>
</dbReference>
<feature type="region of interest" description="Disordered" evidence="7">
    <location>
        <begin position="1"/>
        <end position="20"/>
    </location>
</feature>
<keyword evidence="5" id="KW-0234">DNA repair</keyword>
<dbReference type="CDD" id="cd00221">
    <property type="entry name" value="Vsr"/>
    <property type="match status" value="1"/>
</dbReference>
<proteinExistence type="inferred from homology"/>
<dbReference type="Gene3D" id="3.40.960.10">
    <property type="entry name" value="VSR Endonuclease"/>
    <property type="match status" value="1"/>
</dbReference>
<keyword evidence="1" id="KW-0540">Nuclease</keyword>
<evidence type="ECO:0000256" key="5">
    <source>
        <dbReference type="ARBA" id="ARBA00023204"/>
    </source>
</evidence>
<dbReference type="InterPro" id="IPR011335">
    <property type="entry name" value="Restrct_endonuc-II-like"/>
</dbReference>
<keyword evidence="9" id="KW-1185">Reference proteome</keyword>
<accession>A0ABV9ERX1</accession>
<dbReference type="SUPFAM" id="SSF52980">
    <property type="entry name" value="Restriction endonuclease-like"/>
    <property type="match status" value="1"/>
</dbReference>
<evidence type="ECO:0000256" key="7">
    <source>
        <dbReference type="SAM" id="MobiDB-lite"/>
    </source>
</evidence>
<evidence type="ECO:0000256" key="3">
    <source>
        <dbReference type="ARBA" id="ARBA00022763"/>
    </source>
</evidence>
<dbReference type="InterPro" id="IPR004603">
    <property type="entry name" value="DNA_mismatch_endonuc_vsr"/>
</dbReference>
<keyword evidence="2 8" id="KW-0255">Endonuclease</keyword>
<dbReference type="Proteomes" id="UP001595891">
    <property type="component" value="Unassembled WGS sequence"/>
</dbReference>
<keyword evidence="3" id="KW-0227">DNA damage</keyword>
<protein>
    <submittedName>
        <fullName evidence="8">Very short patch repair endonuclease</fullName>
    </submittedName>
</protein>